<dbReference type="GO" id="GO:0015420">
    <property type="term" value="F:ABC-type vitamin B12 transporter activity"/>
    <property type="evidence" value="ECO:0007669"/>
    <property type="project" value="UniProtKB-UniRule"/>
</dbReference>
<keyword evidence="7 9" id="KW-1133">Transmembrane helix</keyword>
<keyword evidence="4 9" id="KW-1003">Cell membrane</keyword>
<comment type="caution">
    <text evidence="10">The sequence shown here is derived from an EMBL/GenBank/DDBJ whole genome shotgun (WGS) entry which is preliminary data.</text>
</comment>
<accession>A0A2S4MEN1</accession>
<protein>
    <recommendedName>
        <fullName evidence="9">Cobalamin biosynthesis protein CobD</fullName>
    </recommendedName>
</protein>
<evidence type="ECO:0000256" key="8">
    <source>
        <dbReference type="ARBA" id="ARBA00023136"/>
    </source>
</evidence>
<feature type="transmembrane region" description="Helical" evidence="9">
    <location>
        <begin position="304"/>
        <end position="325"/>
    </location>
</feature>
<keyword evidence="11" id="KW-1185">Reference proteome</keyword>
<evidence type="ECO:0000256" key="4">
    <source>
        <dbReference type="ARBA" id="ARBA00022475"/>
    </source>
</evidence>
<evidence type="ECO:0000256" key="2">
    <source>
        <dbReference type="ARBA" id="ARBA00004953"/>
    </source>
</evidence>
<dbReference type="RefSeq" id="WP_103717708.1">
    <property type="nucleotide sequence ID" value="NZ_PQFZ01000004.1"/>
</dbReference>
<dbReference type="PANTHER" id="PTHR34308">
    <property type="entry name" value="COBALAMIN BIOSYNTHESIS PROTEIN CBIB"/>
    <property type="match status" value="1"/>
</dbReference>
<comment type="similarity">
    <text evidence="3 9">Belongs to the CobD/CbiB family.</text>
</comment>
<feature type="transmembrane region" description="Helical" evidence="9">
    <location>
        <begin position="86"/>
        <end position="104"/>
    </location>
</feature>
<comment type="pathway">
    <text evidence="2 9">Cofactor biosynthesis; adenosylcobalamin biosynthesis.</text>
</comment>
<dbReference type="EMBL" id="PQFZ01000004">
    <property type="protein sequence ID" value="POR53192.1"/>
    <property type="molecule type" value="Genomic_DNA"/>
</dbReference>
<dbReference type="AlphaFoldDB" id="A0A2S4MEN1"/>
<evidence type="ECO:0000256" key="9">
    <source>
        <dbReference type="HAMAP-Rule" id="MF_00024"/>
    </source>
</evidence>
<dbReference type="GO" id="GO:0005886">
    <property type="term" value="C:plasma membrane"/>
    <property type="evidence" value="ECO:0007669"/>
    <property type="project" value="UniProtKB-SubCell"/>
</dbReference>
<evidence type="ECO:0000256" key="6">
    <source>
        <dbReference type="ARBA" id="ARBA00022692"/>
    </source>
</evidence>
<dbReference type="Proteomes" id="UP000236919">
    <property type="component" value="Unassembled WGS sequence"/>
</dbReference>
<dbReference type="GO" id="GO:0048472">
    <property type="term" value="F:threonine-phosphate decarboxylase activity"/>
    <property type="evidence" value="ECO:0007669"/>
    <property type="project" value="InterPro"/>
</dbReference>
<evidence type="ECO:0000313" key="10">
    <source>
        <dbReference type="EMBL" id="POR53192.1"/>
    </source>
</evidence>
<dbReference type="NCBIfam" id="TIGR00380">
    <property type="entry name" value="cobal_cbiB"/>
    <property type="match status" value="1"/>
</dbReference>
<evidence type="ECO:0000256" key="5">
    <source>
        <dbReference type="ARBA" id="ARBA00022573"/>
    </source>
</evidence>
<gene>
    <name evidence="9" type="primary">cobD</name>
    <name evidence="10" type="ORF">CYD53_104168</name>
</gene>
<name>A0A2S4MEN1_9HYPH</name>
<keyword evidence="6 9" id="KW-0812">Transmembrane</keyword>
<dbReference type="OrthoDB" id="9811967at2"/>
<comment type="function">
    <text evidence="9">Converts cobyric acid to cobinamide by the addition of aminopropanol on the F carboxylic group.</text>
</comment>
<dbReference type="PANTHER" id="PTHR34308:SF1">
    <property type="entry name" value="COBALAMIN BIOSYNTHESIS PROTEIN CBIB"/>
    <property type="match status" value="1"/>
</dbReference>
<feature type="transmembrane region" description="Helical" evidence="9">
    <location>
        <begin position="60"/>
        <end position="80"/>
    </location>
</feature>
<dbReference type="UniPathway" id="UPA00148"/>
<evidence type="ECO:0000256" key="7">
    <source>
        <dbReference type="ARBA" id="ARBA00022989"/>
    </source>
</evidence>
<dbReference type="InterPro" id="IPR004485">
    <property type="entry name" value="Cobalamin_biosynth_CobD/CbiB"/>
</dbReference>
<comment type="caution">
    <text evidence="9">Lacks conserved residue(s) required for the propagation of feature annotation.</text>
</comment>
<comment type="subcellular location">
    <subcellularLocation>
        <location evidence="1 9">Cell membrane</location>
        <topology evidence="1 9">Multi-pass membrane protein</topology>
    </subcellularLocation>
</comment>
<evidence type="ECO:0000256" key="3">
    <source>
        <dbReference type="ARBA" id="ARBA00006263"/>
    </source>
</evidence>
<keyword evidence="8 9" id="KW-0472">Membrane</keyword>
<dbReference type="Pfam" id="PF03186">
    <property type="entry name" value="CobD_Cbib"/>
    <property type="match status" value="1"/>
</dbReference>
<keyword evidence="5 9" id="KW-0169">Cobalamin biosynthesis</keyword>
<dbReference type="GO" id="GO:0009236">
    <property type="term" value="P:cobalamin biosynthetic process"/>
    <property type="evidence" value="ECO:0007669"/>
    <property type="project" value="UniProtKB-UniRule"/>
</dbReference>
<proteinExistence type="inferred from homology"/>
<reference evidence="10 11" key="1">
    <citation type="submission" date="2018-01" db="EMBL/GenBank/DDBJ databases">
        <title>Genomic Encyclopedia of Type Strains, Phase III (KMG-III): the genomes of soil and plant-associated and newly described type strains.</title>
        <authorList>
            <person name="Whitman W."/>
        </authorList>
    </citation>
    <scope>NUCLEOTIDE SEQUENCE [LARGE SCALE GENOMIC DNA]</scope>
    <source>
        <strain evidence="10 11">1131</strain>
    </source>
</reference>
<evidence type="ECO:0000256" key="1">
    <source>
        <dbReference type="ARBA" id="ARBA00004651"/>
    </source>
</evidence>
<evidence type="ECO:0000313" key="11">
    <source>
        <dbReference type="Proteomes" id="UP000236919"/>
    </source>
</evidence>
<dbReference type="HAMAP" id="MF_00024">
    <property type="entry name" value="CobD_CbiB"/>
    <property type="match status" value="1"/>
</dbReference>
<sequence>MSPPDSLLLLLAALVSEAALGYPKGLYARIGHPVTWLGALIAALDDSLNRETASYAARKAAGLAALVILLCATIAFASTAARLCLALGPLGLLPLALLASTLLAQRSLYEHVAAVAEGLEQGGLSAGRKAVAMIVGRNPESLDEAGVSRAAIESLAENFSDGVVAPAFWLGLAGLPGCALYKAINTADSMIGHKTPRHLAFGWAAARLDDLVNLPASRLTALLLVAAAALDRGADAAGAWKAVRRDARRHRSPNAGWPEAAMAGALGLRLAGPRIYGETRVEDGWMGDGRAKATAADIRRALRLYRGACLMLWAMAAVGVVIAIAA</sequence>
<organism evidence="10 11">
    <name type="scientific">Bosea psychrotolerans</name>
    <dbReference type="NCBI Taxonomy" id="1871628"/>
    <lineage>
        <taxon>Bacteria</taxon>
        <taxon>Pseudomonadati</taxon>
        <taxon>Pseudomonadota</taxon>
        <taxon>Alphaproteobacteria</taxon>
        <taxon>Hyphomicrobiales</taxon>
        <taxon>Boseaceae</taxon>
        <taxon>Bosea</taxon>
    </lineage>
</organism>